<feature type="domain" description="TonB-dependent receptor-like beta-barrel" evidence="11">
    <location>
        <begin position="439"/>
        <end position="1028"/>
    </location>
</feature>
<organism evidence="13 14">
    <name type="scientific">Alistipes communis</name>
    <dbReference type="NCBI Taxonomy" id="2585118"/>
    <lineage>
        <taxon>Bacteria</taxon>
        <taxon>Pseudomonadati</taxon>
        <taxon>Bacteroidota</taxon>
        <taxon>Bacteroidia</taxon>
        <taxon>Bacteroidales</taxon>
        <taxon>Rikenellaceae</taxon>
        <taxon>Alistipes</taxon>
    </lineage>
</organism>
<dbReference type="NCBIfam" id="TIGR04056">
    <property type="entry name" value="OMP_RagA_SusC"/>
    <property type="match status" value="1"/>
</dbReference>
<keyword evidence="10" id="KW-0732">Signal</keyword>
<evidence type="ECO:0000256" key="8">
    <source>
        <dbReference type="PROSITE-ProRule" id="PRU01360"/>
    </source>
</evidence>
<keyword evidence="6 8" id="KW-0472">Membrane</keyword>
<dbReference type="KEGG" id="acou:A5CBH24_13920"/>
<dbReference type="GO" id="GO:0009279">
    <property type="term" value="C:cell outer membrane"/>
    <property type="evidence" value="ECO:0007669"/>
    <property type="project" value="UniProtKB-SubCell"/>
</dbReference>
<keyword evidence="5 9" id="KW-0798">TonB box</keyword>
<evidence type="ECO:0000256" key="4">
    <source>
        <dbReference type="ARBA" id="ARBA00022692"/>
    </source>
</evidence>
<evidence type="ECO:0000256" key="3">
    <source>
        <dbReference type="ARBA" id="ARBA00022452"/>
    </source>
</evidence>
<evidence type="ECO:0000313" key="13">
    <source>
        <dbReference type="EMBL" id="BBL04079.1"/>
    </source>
</evidence>
<dbReference type="RefSeq" id="WP_416990677.1">
    <property type="nucleotide sequence ID" value="NZ_DBEXMW010000063.1"/>
</dbReference>
<evidence type="ECO:0000256" key="1">
    <source>
        <dbReference type="ARBA" id="ARBA00004571"/>
    </source>
</evidence>
<dbReference type="Gene3D" id="2.170.130.10">
    <property type="entry name" value="TonB-dependent receptor, plug domain"/>
    <property type="match status" value="1"/>
</dbReference>
<comment type="similarity">
    <text evidence="8 9">Belongs to the TonB-dependent receptor family.</text>
</comment>
<dbReference type="InterPro" id="IPR036942">
    <property type="entry name" value="Beta-barrel_TonB_sf"/>
</dbReference>
<dbReference type="InterPro" id="IPR039426">
    <property type="entry name" value="TonB-dep_rcpt-like"/>
</dbReference>
<evidence type="ECO:0000256" key="10">
    <source>
        <dbReference type="SAM" id="SignalP"/>
    </source>
</evidence>
<evidence type="ECO:0000313" key="14">
    <source>
        <dbReference type="Proteomes" id="UP000318946"/>
    </source>
</evidence>
<reference evidence="14" key="1">
    <citation type="submission" date="2019-06" db="EMBL/GenBank/DDBJ databases">
        <title>Alistipes onderdonkii subsp. vulgaris subsp. nov., Alistipes dispar sp. nov. and Alistipes communis sp. nov., isolated from human faeces, and creation of Alistipes onderdonkii subsp. onderdonkii subsp. nov.</title>
        <authorList>
            <person name="Sakamoto M."/>
            <person name="Ikeyama N."/>
            <person name="Ogata Y."/>
            <person name="Suda W."/>
            <person name="Iino T."/>
            <person name="Hattori M."/>
            <person name="Ohkuma M."/>
        </authorList>
    </citation>
    <scope>NUCLEOTIDE SEQUENCE [LARGE SCALE GENOMIC DNA]</scope>
    <source>
        <strain evidence="14">5CBH24</strain>
    </source>
</reference>
<sequence length="1083" mass="121296">MGFFVVALVLTALTTSAFAQGGGNITGTVKDKSGNPIIGAAVTIPNTARGTSTDIDGRYTIKASAKESLNFSYIGYQSQLIQINNRTTIDVVLTEDNTSLEEVVVVGYGVQKKRDIVGAVEQISSKDIADRIGSYQNVSRSLQGAIPGLTVTFSDGKPTRGASFQVRGANSIGAGGSALILVDGVETDITTVNSEDIESISVLKDASSTAVYGSRGTFGVILITTKRPEKGQMKITYNGSYNFYKRTVTPELVDNGYDWTTSYLEAYTNSYATDPTNINNVFRFSRAWYSELERRNSDPSYEKWRINPADNRYEYFGNTNWYKIFYKDYTTGHQHNLSITGGTDKASYYVSGRFFHQDGIYNAGDERYNQYNVLAKGTVQATKWLRVENTTSFMSRFSHQPTLTTGGQSFTVTPTRMMNHQGFPMTLEKNPDGTWTDAAVYMGWAGFVEGNTWREDDKFDLNNKTKFTLDFIKDVLVGEIDVSYYRNHTERHMLAVPYTYYTGPESSGERPATSWYEERYYNRERVASNAVLTWTPKLGENHWLKLMGGWNIENMDYTSTLGQNTGVIDPEHPSLSLTDGELPKAQGNGSYSASLVGTFFRVNYGYKGKYLVEVSGRYDGNSKFPSNQRWGFFPSASVGWRISEEPFMAGAKSWLDNLKIRASFGSTGNGQVDNYLFLSKIAIKKNLGFLTGDSPLIYADKPSLIPDGLTWETVSTYDLGLDWEMLNGRLSIVADIYRKNTTDMYVVGPELPAVFGNSAPKGNYADMRTDGWEASISWRDNFKLGGKDFSYNLKFAIWDNVTKVTKYMATTNTLPTNYATNYYEGMTLGELWGYTCNGLFQSNEEAQTYADYSKFAQNKIVWQKGDPKYEDLNGDGRIDNGSNRLEDHGDLSIIGNTSPRYCYSLAAGARWNGIGLSMVWQGVGRRDWYPAKESGYFWGQYGRPYSIALPWHNDRYTDANQNTDAYWPRLIGYTAQGANAILSQPNTRYLQKARYVRLKNLTIDYTFPKQMLTKIGIQNLRIYLSGENLFTITPLKKYAKNYDPENIYAGDSDFSSTRGGDGSGDGDGYPVMRSYSIGLSITF</sequence>
<dbReference type="InterPro" id="IPR037066">
    <property type="entry name" value="Plug_dom_sf"/>
</dbReference>
<protein>
    <submittedName>
        <fullName evidence="13">SusC/RagA family TonB-linked outer membrane protein</fullName>
    </submittedName>
</protein>
<keyword evidence="3 8" id="KW-1134">Transmembrane beta strand</keyword>
<dbReference type="InterPro" id="IPR023996">
    <property type="entry name" value="TonB-dep_OMP_SusC/RagA"/>
</dbReference>
<keyword evidence="4 8" id="KW-0812">Transmembrane</keyword>
<dbReference type="EMBL" id="AP019735">
    <property type="protein sequence ID" value="BBL04079.1"/>
    <property type="molecule type" value="Genomic_DNA"/>
</dbReference>
<dbReference type="Gene3D" id="2.60.40.1120">
    <property type="entry name" value="Carboxypeptidase-like, regulatory domain"/>
    <property type="match status" value="1"/>
</dbReference>
<evidence type="ECO:0000256" key="7">
    <source>
        <dbReference type="ARBA" id="ARBA00023237"/>
    </source>
</evidence>
<evidence type="ECO:0000259" key="12">
    <source>
        <dbReference type="Pfam" id="PF07715"/>
    </source>
</evidence>
<dbReference type="InterPro" id="IPR012910">
    <property type="entry name" value="Plug_dom"/>
</dbReference>
<dbReference type="InterPro" id="IPR023997">
    <property type="entry name" value="TonB-dep_OMP_SusC/RagA_CS"/>
</dbReference>
<accession>A0A4Y1WUX6</accession>
<evidence type="ECO:0000256" key="6">
    <source>
        <dbReference type="ARBA" id="ARBA00023136"/>
    </source>
</evidence>
<dbReference type="Pfam" id="PF00593">
    <property type="entry name" value="TonB_dep_Rec_b-barrel"/>
    <property type="match status" value="1"/>
</dbReference>
<feature type="signal peptide" evidence="10">
    <location>
        <begin position="1"/>
        <end position="19"/>
    </location>
</feature>
<keyword evidence="2 8" id="KW-0813">Transport</keyword>
<dbReference type="AlphaFoldDB" id="A0A4Y1WUX6"/>
<dbReference type="InterPro" id="IPR000531">
    <property type="entry name" value="Beta-barrel_TonB"/>
</dbReference>
<comment type="subcellular location">
    <subcellularLocation>
        <location evidence="1 8">Cell outer membrane</location>
        <topology evidence="1 8">Multi-pass membrane protein</topology>
    </subcellularLocation>
</comment>
<dbReference type="Proteomes" id="UP000318946">
    <property type="component" value="Chromosome"/>
</dbReference>
<dbReference type="SUPFAM" id="SSF56935">
    <property type="entry name" value="Porins"/>
    <property type="match status" value="1"/>
</dbReference>
<dbReference type="Pfam" id="PF13715">
    <property type="entry name" value="CarbopepD_reg_2"/>
    <property type="match status" value="1"/>
</dbReference>
<dbReference type="NCBIfam" id="TIGR04057">
    <property type="entry name" value="SusC_RagA_signa"/>
    <property type="match status" value="1"/>
</dbReference>
<keyword evidence="14" id="KW-1185">Reference proteome</keyword>
<name>A0A4Y1WUX6_9BACT</name>
<evidence type="ECO:0000256" key="5">
    <source>
        <dbReference type="ARBA" id="ARBA00023077"/>
    </source>
</evidence>
<evidence type="ECO:0000259" key="11">
    <source>
        <dbReference type="Pfam" id="PF00593"/>
    </source>
</evidence>
<dbReference type="FunFam" id="2.60.40.1120:FF:000003">
    <property type="entry name" value="Outer membrane protein Omp121"/>
    <property type="match status" value="1"/>
</dbReference>
<dbReference type="PROSITE" id="PS52016">
    <property type="entry name" value="TONB_DEPENDENT_REC_3"/>
    <property type="match status" value="1"/>
</dbReference>
<dbReference type="Pfam" id="PF07715">
    <property type="entry name" value="Plug"/>
    <property type="match status" value="1"/>
</dbReference>
<feature type="domain" description="TonB-dependent receptor plug" evidence="12">
    <location>
        <begin position="112"/>
        <end position="220"/>
    </location>
</feature>
<gene>
    <name evidence="13" type="ORF">A5CBH24_13920</name>
</gene>
<proteinExistence type="inferred from homology"/>
<feature type="chain" id="PRO_5021290670" evidence="10">
    <location>
        <begin position="20"/>
        <end position="1083"/>
    </location>
</feature>
<evidence type="ECO:0000256" key="9">
    <source>
        <dbReference type="RuleBase" id="RU003357"/>
    </source>
</evidence>
<dbReference type="SUPFAM" id="SSF49464">
    <property type="entry name" value="Carboxypeptidase regulatory domain-like"/>
    <property type="match status" value="1"/>
</dbReference>
<keyword evidence="7 8" id="KW-0998">Cell outer membrane</keyword>
<dbReference type="InterPro" id="IPR008969">
    <property type="entry name" value="CarboxyPept-like_regulatory"/>
</dbReference>
<dbReference type="Gene3D" id="2.40.170.20">
    <property type="entry name" value="TonB-dependent receptor, beta-barrel domain"/>
    <property type="match status" value="1"/>
</dbReference>
<evidence type="ECO:0000256" key="2">
    <source>
        <dbReference type="ARBA" id="ARBA00022448"/>
    </source>
</evidence>